<evidence type="ECO:0000313" key="2">
    <source>
        <dbReference type="EMBL" id="JAC36080.1"/>
    </source>
</evidence>
<name>A0A034V2T0_BACDO</name>
<dbReference type="EMBL" id="GAKP01022874">
    <property type="protein sequence ID" value="JAC36080.1"/>
    <property type="molecule type" value="Transcribed_RNA"/>
</dbReference>
<reference evidence="2" key="1">
    <citation type="journal article" date="2014" name="BMC Genomics">
        <title>Characterizing the developmental transcriptome of the oriental fruit fly, Bactrocera dorsalis (Diptera: Tephritidae) through comparative genomic analysis with Drosophila melanogaster utilizing modENCODE datasets.</title>
        <authorList>
            <person name="Geib S.M."/>
            <person name="Calla B."/>
            <person name="Hall B."/>
            <person name="Hou S."/>
            <person name="Manoukis N.C."/>
        </authorList>
    </citation>
    <scope>NUCLEOTIDE SEQUENCE</scope>
    <source>
        <strain evidence="2">Punador</strain>
    </source>
</reference>
<feature type="region of interest" description="Disordered" evidence="1">
    <location>
        <begin position="82"/>
        <end position="102"/>
    </location>
</feature>
<accession>A0A034V2T0</accession>
<sequence>SLESKAPKIVAELGTASGSGVEKGKNDIEGNEIVDEIAKNGVWPTSKNVINYGKPMHCLYNDLHKSKVRKIKTQWKELPVSKRLSEHNGNTNWSLSGGNTRP</sequence>
<feature type="non-terminal residue" evidence="2">
    <location>
        <position position="1"/>
    </location>
</feature>
<organism evidence="2">
    <name type="scientific">Bactrocera dorsalis</name>
    <name type="common">Oriental fruit fly</name>
    <name type="synonym">Dacus dorsalis</name>
    <dbReference type="NCBI Taxonomy" id="27457"/>
    <lineage>
        <taxon>Eukaryota</taxon>
        <taxon>Metazoa</taxon>
        <taxon>Ecdysozoa</taxon>
        <taxon>Arthropoda</taxon>
        <taxon>Hexapoda</taxon>
        <taxon>Insecta</taxon>
        <taxon>Pterygota</taxon>
        <taxon>Neoptera</taxon>
        <taxon>Endopterygota</taxon>
        <taxon>Diptera</taxon>
        <taxon>Brachycera</taxon>
        <taxon>Muscomorpha</taxon>
        <taxon>Tephritoidea</taxon>
        <taxon>Tephritidae</taxon>
        <taxon>Bactrocera</taxon>
        <taxon>Bactrocera</taxon>
    </lineage>
</organism>
<feature type="compositionally biased region" description="Polar residues" evidence="1">
    <location>
        <begin position="87"/>
        <end position="102"/>
    </location>
</feature>
<dbReference type="AlphaFoldDB" id="A0A034V2T0"/>
<protein>
    <submittedName>
        <fullName evidence="2">Uncharacterized protein</fullName>
    </submittedName>
</protein>
<evidence type="ECO:0000256" key="1">
    <source>
        <dbReference type="SAM" id="MobiDB-lite"/>
    </source>
</evidence>
<proteinExistence type="predicted"/>